<protein>
    <submittedName>
        <fullName evidence="1">Uncharacterized protein</fullName>
    </submittedName>
</protein>
<dbReference type="STRING" id="733.B0186_03880"/>
<dbReference type="Proteomes" id="UP000254329">
    <property type="component" value="Unassembled WGS sequence"/>
</dbReference>
<evidence type="ECO:0000313" key="2">
    <source>
        <dbReference type="Proteomes" id="UP000254329"/>
    </source>
</evidence>
<accession>A0A1V4B2S6</accession>
<keyword evidence="2" id="KW-1185">Reference proteome</keyword>
<sequence>MSILIVGFPLQQSQHHPAKQYFISEFAMNNDYILERMGKIKEIWAEKLHPQLSQLRSLDKELLKEVRRKILTSLPQDFEKLESIYSLMGDIQAILDGREDLAQYLTIEENLREILAIQ</sequence>
<reference evidence="1 2" key="1">
    <citation type="submission" date="2018-06" db="EMBL/GenBank/DDBJ databases">
        <authorList>
            <consortium name="Pathogen Informatics"/>
            <person name="Doyle S."/>
        </authorList>
    </citation>
    <scope>NUCLEOTIDE SEQUENCE [LARGE SCALE GENOMIC DNA]</scope>
    <source>
        <strain evidence="1 2">NCTC1659</strain>
    </source>
</reference>
<dbReference type="EMBL" id="UGHF01000001">
    <property type="protein sequence ID" value="STO60020.1"/>
    <property type="molecule type" value="Genomic_DNA"/>
</dbReference>
<dbReference type="RefSeq" id="WP_078218077.1">
    <property type="nucleotide sequence ID" value="NZ_MUXZ01000008.1"/>
</dbReference>
<evidence type="ECO:0000313" key="1">
    <source>
        <dbReference type="EMBL" id="STO60020.1"/>
    </source>
</evidence>
<proteinExistence type="predicted"/>
<name>A0A1V4B2S6_9PAST</name>
<gene>
    <name evidence="1" type="ORF">NCTC1659_01285</name>
</gene>
<organism evidence="1 2">
    <name type="scientific">Canicola haemoglobinophilus</name>
    <dbReference type="NCBI Taxonomy" id="733"/>
    <lineage>
        <taxon>Bacteria</taxon>
        <taxon>Pseudomonadati</taxon>
        <taxon>Pseudomonadota</taxon>
        <taxon>Gammaproteobacteria</taxon>
        <taxon>Pasteurellales</taxon>
        <taxon>Pasteurellaceae</taxon>
        <taxon>Canicola</taxon>
    </lineage>
</organism>
<dbReference type="AlphaFoldDB" id="A0A1V4B2S6"/>